<dbReference type="EMBL" id="QRBI01000103">
    <property type="protein sequence ID" value="RMC16379.1"/>
    <property type="molecule type" value="Genomic_DNA"/>
</dbReference>
<sequence>MWTYWRKSSKGPLTQGDPPSGLGKGCVDVIYLDFQAFEGLECMELAAVNATIAGFWVRIKGQTMQMSSGDSARDASQDSGADELLFEELRDTSKSTALVLMRDSNLADASWEHRTAGTNRSRRLVEHLDDHFMIQVLRELARKDALLDLLLAKQRGSVKWRLVAIFATATMKKSGLQSVERRKSTSKTSALDMRRADFRLLRKSDEDSHLTSRDMDMAEMFRAFFASVLNANDGLRGPMCPEPEGSGSGNDQGNYPVPCKSIGPMEFI</sequence>
<reference evidence="2 3" key="1">
    <citation type="submission" date="2018-07" db="EMBL/GenBank/DDBJ databases">
        <title>A high quality draft genome assembly of the barn swallow (H. rustica rustica).</title>
        <authorList>
            <person name="Formenti G."/>
            <person name="Chiara M."/>
            <person name="Poveda L."/>
            <person name="Francoijs K.-J."/>
            <person name="Bonisoli-Alquati A."/>
            <person name="Canova L."/>
            <person name="Gianfranceschi L."/>
            <person name="Horner D.S."/>
            <person name="Saino N."/>
        </authorList>
    </citation>
    <scope>NUCLEOTIDE SEQUENCE [LARGE SCALE GENOMIC DNA]</scope>
    <source>
        <strain evidence="2">Chelidonia</strain>
        <tissue evidence="2">Blood</tissue>
    </source>
</reference>
<dbReference type="Proteomes" id="UP000269221">
    <property type="component" value="Unassembled WGS sequence"/>
</dbReference>
<name>A0A3M0KSV6_HIRRU</name>
<evidence type="ECO:0000313" key="3">
    <source>
        <dbReference type="Proteomes" id="UP000269221"/>
    </source>
</evidence>
<dbReference type="STRING" id="333673.A0A3M0KSV6"/>
<organism evidence="2 3">
    <name type="scientific">Hirundo rustica rustica</name>
    <dbReference type="NCBI Taxonomy" id="333673"/>
    <lineage>
        <taxon>Eukaryota</taxon>
        <taxon>Metazoa</taxon>
        <taxon>Chordata</taxon>
        <taxon>Craniata</taxon>
        <taxon>Vertebrata</taxon>
        <taxon>Euteleostomi</taxon>
        <taxon>Archelosauria</taxon>
        <taxon>Archosauria</taxon>
        <taxon>Dinosauria</taxon>
        <taxon>Saurischia</taxon>
        <taxon>Theropoda</taxon>
        <taxon>Coelurosauria</taxon>
        <taxon>Aves</taxon>
        <taxon>Neognathae</taxon>
        <taxon>Neoaves</taxon>
        <taxon>Telluraves</taxon>
        <taxon>Australaves</taxon>
        <taxon>Passeriformes</taxon>
        <taxon>Sylvioidea</taxon>
        <taxon>Hirundinidae</taxon>
        <taxon>Hirundo</taxon>
    </lineage>
</organism>
<evidence type="ECO:0000256" key="1">
    <source>
        <dbReference type="SAM" id="MobiDB-lite"/>
    </source>
</evidence>
<comment type="caution">
    <text evidence="2">The sequence shown here is derived from an EMBL/GenBank/DDBJ whole genome shotgun (WGS) entry which is preliminary data.</text>
</comment>
<gene>
    <name evidence="2" type="ORF">DUI87_06706</name>
</gene>
<protein>
    <submittedName>
        <fullName evidence="2">Uncharacterized protein</fullName>
    </submittedName>
</protein>
<evidence type="ECO:0000313" key="2">
    <source>
        <dbReference type="EMBL" id="RMC16379.1"/>
    </source>
</evidence>
<accession>A0A3M0KSV6</accession>
<keyword evidence="3" id="KW-1185">Reference proteome</keyword>
<feature type="region of interest" description="Disordered" evidence="1">
    <location>
        <begin position="236"/>
        <end position="257"/>
    </location>
</feature>
<proteinExistence type="predicted"/>
<dbReference type="AlphaFoldDB" id="A0A3M0KSV6"/>